<name>A0A2U1V7W1_9PROT</name>
<proteinExistence type="inferred from homology"/>
<feature type="domain" description="GST N-terminal" evidence="2">
    <location>
        <begin position="1"/>
        <end position="92"/>
    </location>
</feature>
<organism evidence="4 5">
    <name type="scientific">Teichococcus aestuarii</name>
    <dbReference type="NCBI Taxonomy" id="568898"/>
    <lineage>
        <taxon>Bacteria</taxon>
        <taxon>Pseudomonadati</taxon>
        <taxon>Pseudomonadota</taxon>
        <taxon>Alphaproteobacteria</taxon>
        <taxon>Acetobacterales</taxon>
        <taxon>Roseomonadaceae</taxon>
        <taxon>Roseomonas</taxon>
    </lineage>
</organism>
<reference evidence="5" key="1">
    <citation type="submission" date="2017-10" db="EMBL/GenBank/DDBJ databases">
        <authorList>
            <person name="Toshchakov S.V."/>
            <person name="Goeva M.A."/>
        </authorList>
    </citation>
    <scope>NUCLEOTIDE SEQUENCE [LARGE SCALE GENOMIC DNA]</scope>
    <source>
        <strain evidence="5">JR1/69-1-13</strain>
    </source>
</reference>
<dbReference type="Proteomes" id="UP000245048">
    <property type="component" value="Unassembled WGS sequence"/>
</dbReference>
<accession>A0A2U1V7W1</accession>
<dbReference type="InterPro" id="IPR036282">
    <property type="entry name" value="Glutathione-S-Trfase_C_sf"/>
</dbReference>
<dbReference type="InterPro" id="IPR040079">
    <property type="entry name" value="Glutathione_S-Trfase"/>
</dbReference>
<dbReference type="OrthoDB" id="9810080at2"/>
<dbReference type="PROSITE" id="PS50405">
    <property type="entry name" value="GST_CTER"/>
    <property type="match status" value="1"/>
</dbReference>
<dbReference type="InterPro" id="IPR010987">
    <property type="entry name" value="Glutathione-S-Trfase_C-like"/>
</dbReference>
<dbReference type="InterPro" id="IPR004045">
    <property type="entry name" value="Glutathione_S-Trfase_N"/>
</dbReference>
<gene>
    <name evidence="4" type="ORF">CR165_03785</name>
</gene>
<evidence type="ECO:0000259" key="3">
    <source>
        <dbReference type="PROSITE" id="PS50405"/>
    </source>
</evidence>
<dbReference type="Pfam" id="PF02798">
    <property type="entry name" value="GST_N"/>
    <property type="match status" value="1"/>
</dbReference>
<keyword evidence="5" id="KW-1185">Reference proteome</keyword>
<evidence type="ECO:0000313" key="4">
    <source>
        <dbReference type="EMBL" id="PWC29999.1"/>
    </source>
</evidence>
<protein>
    <submittedName>
        <fullName evidence="4">Glutathione S-transferase</fullName>
    </submittedName>
</protein>
<dbReference type="SUPFAM" id="SSF47616">
    <property type="entry name" value="GST C-terminal domain-like"/>
    <property type="match status" value="1"/>
</dbReference>
<dbReference type="PROSITE" id="PS50404">
    <property type="entry name" value="GST_NTER"/>
    <property type="match status" value="1"/>
</dbReference>
<dbReference type="RefSeq" id="WP_109515633.1">
    <property type="nucleotide sequence ID" value="NZ_PDOA01000002.1"/>
</dbReference>
<dbReference type="PANTHER" id="PTHR44051">
    <property type="entry name" value="GLUTATHIONE S-TRANSFERASE-RELATED"/>
    <property type="match status" value="1"/>
</dbReference>
<dbReference type="Pfam" id="PF00043">
    <property type="entry name" value="GST_C"/>
    <property type="match status" value="1"/>
</dbReference>
<evidence type="ECO:0000256" key="1">
    <source>
        <dbReference type="RuleBase" id="RU003494"/>
    </source>
</evidence>
<dbReference type="SFLD" id="SFLDS00019">
    <property type="entry name" value="Glutathione_Transferase_(cytos"/>
    <property type="match status" value="1"/>
</dbReference>
<feature type="domain" description="GST C-terminal" evidence="3">
    <location>
        <begin position="96"/>
        <end position="219"/>
    </location>
</feature>
<dbReference type="GO" id="GO:0016740">
    <property type="term" value="F:transferase activity"/>
    <property type="evidence" value="ECO:0007669"/>
    <property type="project" value="UniProtKB-KW"/>
</dbReference>
<dbReference type="CDD" id="cd03046">
    <property type="entry name" value="GST_N_GTT1_like"/>
    <property type="match status" value="1"/>
</dbReference>
<comment type="similarity">
    <text evidence="1">Belongs to the GST superfamily.</text>
</comment>
<dbReference type="EMBL" id="PDOA01000002">
    <property type="protein sequence ID" value="PWC29999.1"/>
    <property type="molecule type" value="Genomic_DNA"/>
</dbReference>
<dbReference type="Gene3D" id="3.40.30.10">
    <property type="entry name" value="Glutaredoxin"/>
    <property type="match status" value="1"/>
</dbReference>
<dbReference type="InterPro" id="IPR036249">
    <property type="entry name" value="Thioredoxin-like_sf"/>
</dbReference>
<dbReference type="AlphaFoldDB" id="A0A2U1V7W1"/>
<evidence type="ECO:0000313" key="5">
    <source>
        <dbReference type="Proteomes" id="UP000245048"/>
    </source>
</evidence>
<evidence type="ECO:0000259" key="2">
    <source>
        <dbReference type="PROSITE" id="PS50404"/>
    </source>
</evidence>
<dbReference type="SUPFAM" id="SSF52833">
    <property type="entry name" value="Thioredoxin-like"/>
    <property type="match status" value="1"/>
</dbReference>
<comment type="caution">
    <text evidence="4">The sequence shown here is derived from an EMBL/GenBank/DDBJ whole genome shotgun (WGS) entry which is preliminary data.</text>
</comment>
<dbReference type="PANTHER" id="PTHR44051:SF8">
    <property type="entry name" value="GLUTATHIONE S-TRANSFERASE GSTA"/>
    <property type="match status" value="1"/>
</dbReference>
<dbReference type="InterPro" id="IPR004046">
    <property type="entry name" value="GST_C"/>
</dbReference>
<sequence length="219" mass="23685">MALKIYGVSRSRATRPLWLARELGLEYEQVPVIQSYRLPDPAAPDAPLNTASPAFLAINPNGQVPSIDDGGFVLHESLAITLYLARKHGGPLAPRDAREEALMTMWSLWAATNVEDNALQVMMHLPAAAPKHDAARAQAAVAALRRPFAALERGLQAGGGHLVGGRFTVADLNVAEVVRYAQPAKELFAEFPAVQSWIAACQSRPAFQAMMAEREKEPA</sequence>
<keyword evidence="4" id="KW-0808">Transferase</keyword>
<dbReference type="SFLD" id="SFLDG00358">
    <property type="entry name" value="Main_(cytGST)"/>
    <property type="match status" value="1"/>
</dbReference>
<dbReference type="Gene3D" id="1.20.1050.10">
    <property type="match status" value="1"/>
</dbReference>